<protein>
    <submittedName>
        <fullName evidence="7">Glycosyltransferase</fullName>
    </submittedName>
</protein>
<dbReference type="InterPro" id="IPR029044">
    <property type="entry name" value="Nucleotide-diphossugar_trans"/>
</dbReference>
<dbReference type="Proteomes" id="UP000295431">
    <property type="component" value="Unassembled WGS sequence"/>
</dbReference>
<dbReference type="OrthoDB" id="9806525at2"/>
<dbReference type="PANTHER" id="PTHR43646">
    <property type="entry name" value="GLYCOSYLTRANSFERASE"/>
    <property type="match status" value="1"/>
</dbReference>
<dbReference type="GO" id="GO:0005886">
    <property type="term" value="C:plasma membrane"/>
    <property type="evidence" value="ECO:0007669"/>
    <property type="project" value="UniProtKB-SubCell"/>
</dbReference>
<evidence type="ECO:0000256" key="4">
    <source>
        <dbReference type="ARBA" id="ARBA00022679"/>
    </source>
</evidence>
<sequence length="374" mass="39576">MRALTPLQAVAAGVAAARLARGRSRPAPFVPGRSGPPPQRVSAVIPARDEESRIEGCVRPLLADPDVSEVVVVDDESRDGTARLAARLGARVVPGAPLPDGWVGKQWALHQGVRAAAGPIVVLLDADTRPKPGLCAELAALLDTFDLVSAGPRFVCGGVAEQALHASFLAGLVYRFGPIGPAAASPGRLLLNGQCMAFRKDPMVRAGGFARVRGHLTDDVALGRLLAGDGWRIAFRDAGALLDVDMHESAADVWREWGRSIALRDVTGNAGLAADLAVVWLTFALPMLRLAAGRPTPLDLGLLVQRLLLAAALRGSYARPGMGLAISPLLDVPMAVRLTWSVLRPARTWRGRTYGRTAVRRGAPPRRPDRSAAR</sequence>
<name>A0A4R4PE53_9ACTN</name>
<reference evidence="7 8" key="1">
    <citation type="submission" date="2019-03" db="EMBL/GenBank/DDBJ databases">
        <title>Draft genome sequences of novel Actinobacteria.</title>
        <authorList>
            <person name="Sahin N."/>
            <person name="Ay H."/>
            <person name="Saygin H."/>
        </authorList>
    </citation>
    <scope>NUCLEOTIDE SEQUENCE [LARGE SCALE GENOMIC DNA]</scope>
    <source>
        <strain evidence="7 8">DSM 45347</strain>
    </source>
</reference>
<evidence type="ECO:0000256" key="3">
    <source>
        <dbReference type="ARBA" id="ARBA00022676"/>
    </source>
</evidence>
<dbReference type="Gene3D" id="3.90.550.10">
    <property type="entry name" value="Spore Coat Polysaccharide Biosynthesis Protein SpsA, Chain A"/>
    <property type="match status" value="1"/>
</dbReference>
<evidence type="ECO:0000256" key="6">
    <source>
        <dbReference type="SAM" id="MobiDB-lite"/>
    </source>
</evidence>
<comment type="subcellular location">
    <subcellularLocation>
        <location evidence="1">Cell membrane</location>
    </subcellularLocation>
</comment>
<keyword evidence="5" id="KW-0472">Membrane</keyword>
<evidence type="ECO:0000256" key="2">
    <source>
        <dbReference type="ARBA" id="ARBA00022475"/>
    </source>
</evidence>
<gene>
    <name evidence="7" type="ORF">E1284_02090</name>
</gene>
<dbReference type="PANTHER" id="PTHR43646:SF2">
    <property type="entry name" value="GLYCOSYLTRANSFERASE 2-LIKE DOMAIN-CONTAINING PROTEIN"/>
    <property type="match status" value="1"/>
</dbReference>
<feature type="region of interest" description="Disordered" evidence="6">
    <location>
        <begin position="354"/>
        <end position="374"/>
    </location>
</feature>
<organism evidence="7 8">
    <name type="scientific">Actinomadura bangladeshensis</name>
    <dbReference type="NCBI Taxonomy" id="453573"/>
    <lineage>
        <taxon>Bacteria</taxon>
        <taxon>Bacillati</taxon>
        <taxon>Actinomycetota</taxon>
        <taxon>Actinomycetes</taxon>
        <taxon>Streptosporangiales</taxon>
        <taxon>Thermomonosporaceae</taxon>
        <taxon>Actinomadura</taxon>
    </lineage>
</organism>
<dbReference type="AlphaFoldDB" id="A0A4R4PE53"/>
<evidence type="ECO:0000256" key="1">
    <source>
        <dbReference type="ARBA" id="ARBA00004236"/>
    </source>
</evidence>
<comment type="caution">
    <text evidence="7">The sequence shown here is derived from an EMBL/GenBank/DDBJ whole genome shotgun (WGS) entry which is preliminary data.</text>
</comment>
<keyword evidence="3" id="KW-0328">Glycosyltransferase</keyword>
<evidence type="ECO:0000256" key="5">
    <source>
        <dbReference type="ARBA" id="ARBA00023136"/>
    </source>
</evidence>
<dbReference type="SUPFAM" id="SSF53448">
    <property type="entry name" value="Nucleotide-diphospho-sugar transferases"/>
    <property type="match status" value="1"/>
</dbReference>
<keyword evidence="4 7" id="KW-0808">Transferase</keyword>
<accession>A0A4R4PE53</accession>
<keyword evidence="8" id="KW-1185">Reference proteome</keyword>
<evidence type="ECO:0000313" key="7">
    <source>
        <dbReference type="EMBL" id="TDC19783.1"/>
    </source>
</evidence>
<dbReference type="RefSeq" id="WP_131936434.1">
    <property type="nucleotide sequence ID" value="NZ_BAAAMX010000002.1"/>
</dbReference>
<dbReference type="Pfam" id="PF13641">
    <property type="entry name" value="Glyco_tranf_2_3"/>
    <property type="match status" value="1"/>
</dbReference>
<evidence type="ECO:0000313" key="8">
    <source>
        <dbReference type="Proteomes" id="UP000295431"/>
    </source>
</evidence>
<dbReference type="EMBL" id="SMJW01000005">
    <property type="protein sequence ID" value="TDC19783.1"/>
    <property type="molecule type" value="Genomic_DNA"/>
</dbReference>
<proteinExistence type="predicted"/>
<keyword evidence="2" id="KW-1003">Cell membrane</keyword>
<dbReference type="GO" id="GO:0016757">
    <property type="term" value="F:glycosyltransferase activity"/>
    <property type="evidence" value="ECO:0007669"/>
    <property type="project" value="UniProtKB-KW"/>
</dbReference>